<evidence type="ECO:0000313" key="4">
    <source>
        <dbReference type="Proteomes" id="UP000030765"/>
    </source>
</evidence>
<dbReference type="AlphaFoldDB" id="A0A084W1H9"/>
<name>A0A084W1H9_ANOSI</name>
<dbReference type="EnsemblMetazoa" id="ASIC011905-RA">
    <property type="protein sequence ID" value="ASIC011905-PA"/>
    <property type="gene ID" value="ASIC011905"/>
</dbReference>
<dbReference type="Proteomes" id="UP000030765">
    <property type="component" value="Unassembled WGS sequence"/>
</dbReference>
<evidence type="ECO:0000256" key="1">
    <source>
        <dbReference type="SAM" id="MobiDB-lite"/>
    </source>
</evidence>
<dbReference type="GO" id="GO:0005840">
    <property type="term" value="C:ribosome"/>
    <property type="evidence" value="ECO:0007669"/>
    <property type="project" value="UniProtKB-KW"/>
</dbReference>
<reference evidence="3" key="2">
    <citation type="submission" date="2020-05" db="UniProtKB">
        <authorList>
            <consortium name="EnsemblMetazoa"/>
        </authorList>
    </citation>
    <scope>IDENTIFICATION</scope>
</reference>
<sequence>MHYAYNRRTPVESGGNGKRTRRLFAEWAFGVRREAPGRGDSVFKHSEADLPNALPMEMRPRNTPEPLELRMNDLENIRKNSIPDGALFKFKSTHERAGIRDTARKNEDYTSP</sequence>
<evidence type="ECO:0000313" key="3">
    <source>
        <dbReference type="EnsemblMetazoa" id="ASIC011905-PA"/>
    </source>
</evidence>
<accession>A0A084W1H9</accession>
<reference evidence="2 4" key="1">
    <citation type="journal article" date="2014" name="BMC Genomics">
        <title>Genome sequence of Anopheles sinensis provides insight into genetics basis of mosquito competence for malaria parasites.</title>
        <authorList>
            <person name="Zhou D."/>
            <person name="Zhang D."/>
            <person name="Ding G."/>
            <person name="Shi L."/>
            <person name="Hou Q."/>
            <person name="Ye Y."/>
            <person name="Xu Y."/>
            <person name="Zhou H."/>
            <person name="Xiong C."/>
            <person name="Li S."/>
            <person name="Yu J."/>
            <person name="Hong S."/>
            <person name="Yu X."/>
            <person name="Zou P."/>
            <person name="Chen C."/>
            <person name="Chang X."/>
            <person name="Wang W."/>
            <person name="Lv Y."/>
            <person name="Sun Y."/>
            <person name="Ma L."/>
            <person name="Shen B."/>
            <person name="Zhu C."/>
        </authorList>
    </citation>
    <scope>NUCLEOTIDE SEQUENCE [LARGE SCALE GENOMIC DNA]</scope>
</reference>
<dbReference type="VEuPathDB" id="VectorBase:ASIC011905"/>
<organism evidence="2">
    <name type="scientific">Anopheles sinensis</name>
    <name type="common">Mosquito</name>
    <dbReference type="NCBI Taxonomy" id="74873"/>
    <lineage>
        <taxon>Eukaryota</taxon>
        <taxon>Metazoa</taxon>
        <taxon>Ecdysozoa</taxon>
        <taxon>Arthropoda</taxon>
        <taxon>Hexapoda</taxon>
        <taxon>Insecta</taxon>
        <taxon>Pterygota</taxon>
        <taxon>Neoptera</taxon>
        <taxon>Endopterygota</taxon>
        <taxon>Diptera</taxon>
        <taxon>Nematocera</taxon>
        <taxon>Culicoidea</taxon>
        <taxon>Culicidae</taxon>
        <taxon>Anophelinae</taxon>
        <taxon>Anopheles</taxon>
    </lineage>
</organism>
<keyword evidence="2" id="KW-0687">Ribonucleoprotein</keyword>
<evidence type="ECO:0000313" key="2">
    <source>
        <dbReference type="EMBL" id="KFB44073.1"/>
    </source>
</evidence>
<feature type="region of interest" description="Disordered" evidence="1">
    <location>
        <begin position="93"/>
        <end position="112"/>
    </location>
</feature>
<gene>
    <name evidence="2" type="ORF">ZHAS_00011905</name>
</gene>
<protein>
    <submittedName>
        <fullName evidence="2 3">30S ribosomal protein S21</fullName>
    </submittedName>
</protein>
<keyword evidence="4" id="KW-1185">Reference proteome</keyword>
<dbReference type="EMBL" id="KE525268">
    <property type="protein sequence ID" value="KFB44073.1"/>
    <property type="molecule type" value="Genomic_DNA"/>
</dbReference>
<proteinExistence type="predicted"/>
<dbReference type="EMBL" id="ATLV01019345">
    <property type="status" value="NOT_ANNOTATED_CDS"/>
    <property type="molecule type" value="Genomic_DNA"/>
</dbReference>
<keyword evidence="2" id="KW-0689">Ribosomal protein</keyword>